<dbReference type="Proteomes" id="UP001189429">
    <property type="component" value="Unassembled WGS sequence"/>
</dbReference>
<keyword evidence="5" id="KW-0067">ATP-binding</keyword>
<dbReference type="Gene3D" id="3.90.1200.10">
    <property type="match status" value="1"/>
</dbReference>
<organism evidence="7 8">
    <name type="scientific">Prorocentrum cordatum</name>
    <dbReference type="NCBI Taxonomy" id="2364126"/>
    <lineage>
        <taxon>Eukaryota</taxon>
        <taxon>Sar</taxon>
        <taxon>Alveolata</taxon>
        <taxon>Dinophyceae</taxon>
        <taxon>Prorocentrales</taxon>
        <taxon>Prorocentraceae</taxon>
        <taxon>Prorocentrum</taxon>
    </lineage>
</organism>
<keyword evidence="3" id="KW-0547">Nucleotide-binding</keyword>
<evidence type="ECO:0000256" key="1">
    <source>
        <dbReference type="ARBA" id="ARBA00010165"/>
    </source>
</evidence>
<comment type="similarity">
    <text evidence="1">Belongs to the methylthioribose kinase family.</text>
</comment>
<dbReference type="InterPro" id="IPR002575">
    <property type="entry name" value="Aminoglycoside_PTrfase"/>
</dbReference>
<feature type="domain" description="Aminoglycoside phosphotransferase" evidence="6">
    <location>
        <begin position="34"/>
        <end position="166"/>
    </location>
</feature>
<gene>
    <name evidence="7" type="ORF">PCOR1329_LOCUS7142</name>
</gene>
<comment type="caution">
    <text evidence="7">The sequence shown here is derived from an EMBL/GenBank/DDBJ whole genome shotgun (WGS) entry which is preliminary data.</text>
</comment>
<keyword evidence="2" id="KW-0808">Transferase</keyword>
<keyword evidence="4" id="KW-0418">Kinase</keyword>
<evidence type="ECO:0000313" key="8">
    <source>
        <dbReference type="Proteomes" id="UP001189429"/>
    </source>
</evidence>
<name>A0ABN9Q2F1_9DINO</name>
<sequence length="202" mass="21648">MGRLYSFDAENMVFISEFLGSHQLLQESLFAGVVSQEIAGKLGEFMGLLHSRTHSSRVSSAEAAELAADFSNDALRAIQLEYVFSKCFREDDRAADLRADAAFMGALEAVHPEELKGAYRGQHLDDLALLHGDLHAGSVMADTAAGGVKVIDPEFCIYGPPGLDVGGPPRFLAHRSGACTLVFSARLRAGRSGSSWSWAAST</sequence>
<evidence type="ECO:0000256" key="4">
    <source>
        <dbReference type="ARBA" id="ARBA00022777"/>
    </source>
</evidence>
<evidence type="ECO:0000256" key="5">
    <source>
        <dbReference type="ARBA" id="ARBA00022840"/>
    </source>
</evidence>
<dbReference type="PANTHER" id="PTHR34273">
    <property type="entry name" value="METHYLTHIORIBOSE KINASE"/>
    <property type="match status" value="1"/>
</dbReference>
<evidence type="ECO:0000256" key="3">
    <source>
        <dbReference type="ARBA" id="ARBA00022741"/>
    </source>
</evidence>
<proteinExistence type="inferred from homology"/>
<dbReference type="PANTHER" id="PTHR34273:SF2">
    <property type="entry name" value="METHYLTHIORIBOSE KINASE"/>
    <property type="match status" value="1"/>
</dbReference>
<dbReference type="SUPFAM" id="SSF56112">
    <property type="entry name" value="Protein kinase-like (PK-like)"/>
    <property type="match status" value="1"/>
</dbReference>
<evidence type="ECO:0000313" key="7">
    <source>
        <dbReference type="EMBL" id="CAK0798370.1"/>
    </source>
</evidence>
<accession>A0ABN9Q2F1</accession>
<reference evidence="7" key="1">
    <citation type="submission" date="2023-10" db="EMBL/GenBank/DDBJ databases">
        <authorList>
            <person name="Chen Y."/>
            <person name="Shah S."/>
            <person name="Dougan E. K."/>
            <person name="Thang M."/>
            <person name="Chan C."/>
        </authorList>
    </citation>
    <scope>NUCLEOTIDE SEQUENCE [LARGE SCALE GENOMIC DNA]</scope>
</reference>
<evidence type="ECO:0000256" key="2">
    <source>
        <dbReference type="ARBA" id="ARBA00022679"/>
    </source>
</evidence>
<dbReference type="Pfam" id="PF01636">
    <property type="entry name" value="APH"/>
    <property type="match status" value="1"/>
</dbReference>
<evidence type="ECO:0000259" key="6">
    <source>
        <dbReference type="Pfam" id="PF01636"/>
    </source>
</evidence>
<dbReference type="InterPro" id="IPR011009">
    <property type="entry name" value="Kinase-like_dom_sf"/>
</dbReference>
<dbReference type="EMBL" id="CAUYUJ010001928">
    <property type="protein sequence ID" value="CAK0798370.1"/>
    <property type="molecule type" value="Genomic_DNA"/>
</dbReference>
<protein>
    <recommendedName>
        <fullName evidence="6">Aminoglycoside phosphotransferase domain-containing protein</fullName>
    </recommendedName>
</protein>
<keyword evidence="8" id="KW-1185">Reference proteome</keyword>